<name>I1Y9G9_9MICC</name>
<accession>I1Y9G9</accession>
<sequence length="51" mass="5883">MQISPVDRDRPERATSPETEGAPQSRARQGNIDLIRPPTNDRRPTTDDRRR</sequence>
<feature type="region of interest" description="Disordered" evidence="1">
    <location>
        <begin position="1"/>
        <end position="51"/>
    </location>
</feature>
<protein>
    <submittedName>
        <fullName evidence="2">Uncharacterized protein</fullName>
    </submittedName>
</protein>
<dbReference type="AlphaFoldDB" id="I1Y9G9"/>
<evidence type="ECO:0000256" key="1">
    <source>
        <dbReference type="SAM" id="MobiDB-lite"/>
    </source>
</evidence>
<organism evidence="2">
    <name type="scientific">Arthrobacter sp. JBH1</name>
    <dbReference type="NCBI Taxonomy" id="723551"/>
    <lineage>
        <taxon>Bacteria</taxon>
        <taxon>Bacillati</taxon>
        <taxon>Actinomycetota</taxon>
        <taxon>Actinomycetes</taxon>
        <taxon>Micrococcales</taxon>
        <taxon>Micrococcaceae</taxon>
        <taxon>Arthrobacter</taxon>
    </lineage>
</organism>
<evidence type="ECO:0000313" key="2">
    <source>
        <dbReference type="EMBL" id="AFI98634.1"/>
    </source>
</evidence>
<dbReference type="EMBL" id="JQ671543">
    <property type="protein sequence ID" value="AFI98634.1"/>
    <property type="molecule type" value="Genomic_DNA"/>
</dbReference>
<reference evidence="2" key="1">
    <citation type="journal article" date="2012" name="Appl. Environ. Microbiol.">
        <title>Key Enzymes Enabling the Growth of Arthrobacter sp. Strain JBH1 with Nitroglycerin as the Sole Source of Carbon and Nitrogen.</title>
        <authorList>
            <person name="Husserl J."/>
            <person name="Hughes J.B."/>
            <person name="Spain J.C."/>
        </authorList>
    </citation>
    <scope>NUCLEOTIDE SEQUENCE</scope>
    <source>
        <strain evidence="2">JBH1</strain>
    </source>
</reference>
<feature type="compositionally biased region" description="Basic and acidic residues" evidence="1">
    <location>
        <begin position="1"/>
        <end position="15"/>
    </location>
</feature>
<feature type="compositionally biased region" description="Basic and acidic residues" evidence="1">
    <location>
        <begin position="39"/>
        <end position="51"/>
    </location>
</feature>
<proteinExistence type="predicted"/>